<sequence>MTRRTTRPRMRPFAAAATLAVAAGLALPAVATAQPAPEPPVVDAPAPADIPTPAADSAIATALGVLRSTPGADQAAIAAAEAIAGARGSAVDAAEGTPLAVYDEGTEFLRRLGVEPFLYPTGAPFCTSDGNLPLGIAPALAGAVPGPWPGQSIGEFSLDVVDPAQTLFAFVPMGLEDDANADGIQLAWLNVNTLQGGLVPMGTLDEASRAAIPDTIPAHMRPMVEAAISKFLADTVPFGGVRVAPVDTGAGTVLAAVFGTVQNGESSCFFLPTVGIVDVPA</sequence>
<feature type="signal peptide" evidence="1">
    <location>
        <begin position="1"/>
        <end position="33"/>
    </location>
</feature>
<evidence type="ECO:0000256" key="1">
    <source>
        <dbReference type="SAM" id="SignalP"/>
    </source>
</evidence>
<feature type="chain" id="PRO_5047456437" evidence="1">
    <location>
        <begin position="34"/>
        <end position="281"/>
    </location>
</feature>
<gene>
    <name evidence="2" type="ORF">Q7514_24050</name>
</gene>
<keyword evidence="3" id="KW-1185">Reference proteome</keyword>
<organism evidence="2 3">
    <name type="scientific">Rhodococcus artemisiae</name>
    <dbReference type="NCBI Taxonomy" id="714159"/>
    <lineage>
        <taxon>Bacteria</taxon>
        <taxon>Bacillati</taxon>
        <taxon>Actinomycetota</taxon>
        <taxon>Actinomycetes</taxon>
        <taxon>Mycobacteriales</taxon>
        <taxon>Nocardiaceae</taxon>
        <taxon>Rhodococcus</taxon>
    </lineage>
</organism>
<dbReference type="Proteomes" id="UP001336020">
    <property type="component" value="Unassembled WGS sequence"/>
</dbReference>
<proteinExistence type="predicted"/>
<comment type="caution">
    <text evidence="2">The sequence shown here is derived from an EMBL/GenBank/DDBJ whole genome shotgun (WGS) entry which is preliminary data.</text>
</comment>
<dbReference type="EMBL" id="JAUTXY010000013">
    <property type="protein sequence ID" value="MEE2060602.1"/>
    <property type="molecule type" value="Genomic_DNA"/>
</dbReference>
<keyword evidence="1" id="KW-0732">Signal</keyword>
<dbReference type="RefSeq" id="WP_330135778.1">
    <property type="nucleotide sequence ID" value="NZ_JAUTXY010000013.1"/>
</dbReference>
<evidence type="ECO:0000313" key="3">
    <source>
        <dbReference type="Proteomes" id="UP001336020"/>
    </source>
</evidence>
<reference evidence="2 3" key="1">
    <citation type="submission" date="2023-07" db="EMBL/GenBank/DDBJ databases">
        <authorList>
            <person name="Girao M."/>
            <person name="Carvalho M.F."/>
        </authorList>
    </citation>
    <scope>NUCLEOTIDE SEQUENCE [LARGE SCALE GENOMIC DNA]</scope>
    <source>
        <strain evidence="2 3">YIM65754</strain>
    </source>
</reference>
<evidence type="ECO:0000313" key="2">
    <source>
        <dbReference type="EMBL" id="MEE2060602.1"/>
    </source>
</evidence>
<protein>
    <submittedName>
        <fullName evidence="2">Uncharacterized protein</fullName>
    </submittedName>
</protein>
<accession>A0ABU7LGB6</accession>
<name>A0ABU7LGB6_9NOCA</name>